<sequence>MLPAADNQVVNDPNVQEAQCFLQALGDLAVGLAGLRVPARMVVEEDDSDRVELQRAFGNDSGMDFAAVDGAAEEMLRRNDVVLVVQEDNTEDFVRQVSAAGNQVIAGLVGAVDAALALKPPFEDMGSS</sequence>
<dbReference type="AlphaFoldDB" id="A0AAJ0N2J9"/>
<dbReference type="Proteomes" id="UP000030969">
    <property type="component" value="Unassembled WGS sequence"/>
</dbReference>
<comment type="caution">
    <text evidence="1">The sequence shown here is derived from an EMBL/GenBank/DDBJ whole genome shotgun (WGS) entry which is preliminary data.</text>
</comment>
<dbReference type="EMBL" id="JSYJ01000224">
    <property type="protein sequence ID" value="KHM90560.1"/>
    <property type="molecule type" value="Genomic_DNA"/>
</dbReference>
<evidence type="ECO:0000313" key="1">
    <source>
        <dbReference type="EMBL" id="KHM90560.1"/>
    </source>
</evidence>
<organism evidence="1 2">
    <name type="scientific">Xanthomonas vesicatoria</name>
    <dbReference type="NCBI Taxonomy" id="56460"/>
    <lineage>
        <taxon>Bacteria</taxon>
        <taxon>Pseudomonadati</taxon>
        <taxon>Pseudomonadota</taxon>
        <taxon>Gammaproteobacteria</taxon>
        <taxon>Lysobacterales</taxon>
        <taxon>Lysobacteraceae</taxon>
        <taxon>Xanthomonas</taxon>
    </lineage>
</organism>
<reference evidence="1 2" key="1">
    <citation type="submission" date="2014-11" db="EMBL/GenBank/DDBJ databases">
        <title>Draft Genome Sequences of Xanthomonas vesicatoria Strains from the Balkan Peninsula.</title>
        <authorList>
            <person name="Vancheva T."/>
            <person name="Lefeuvre P."/>
            <person name="Bogatzevska N."/>
            <person name="Moncheva P."/>
            <person name="Koebnik R."/>
        </authorList>
    </citation>
    <scope>NUCLEOTIDE SEQUENCE [LARGE SCALE GENOMIC DNA]</scope>
    <source>
        <strain evidence="1 2">53M</strain>
    </source>
</reference>
<protein>
    <submittedName>
        <fullName evidence="1">Uncharacterized protein</fullName>
    </submittedName>
</protein>
<accession>A0AAJ0N2J9</accession>
<evidence type="ECO:0000313" key="2">
    <source>
        <dbReference type="Proteomes" id="UP000030969"/>
    </source>
</evidence>
<proteinExistence type="predicted"/>
<gene>
    <name evidence="1" type="ORF">OR61_21620</name>
</gene>
<name>A0AAJ0N2J9_9XANT</name>